<gene>
    <name evidence="1" type="ORF">Q8P09_12580</name>
</gene>
<accession>A0ABT9HJU8</accession>
<reference evidence="1 2" key="1">
    <citation type="submission" date="2023-08" db="EMBL/GenBank/DDBJ databases">
        <authorList>
            <person name="Kumar R."/>
        </authorList>
    </citation>
    <scope>NUCLEOTIDE SEQUENCE [LARGE SCALE GENOMIC DNA]</scope>
    <source>
        <strain evidence="1 2">LUR13</strain>
    </source>
</reference>
<proteinExistence type="predicted"/>
<protein>
    <recommendedName>
        <fullName evidence="3">DUF2007 domain-containing protein</fullName>
    </recommendedName>
</protein>
<name>A0ABT9HJU8_9GAMM</name>
<organism evidence="1 2">
    <name type="scientific">Psychrobacter faecalis</name>
    <dbReference type="NCBI Taxonomy" id="180588"/>
    <lineage>
        <taxon>Bacteria</taxon>
        <taxon>Pseudomonadati</taxon>
        <taxon>Pseudomonadota</taxon>
        <taxon>Gammaproteobacteria</taxon>
        <taxon>Moraxellales</taxon>
        <taxon>Moraxellaceae</taxon>
        <taxon>Psychrobacter</taxon>
    </lineage>
</organism>
<dbReference type="EMBL" id="JAVAJI010000028">
    <property type="protein sequence ID" value="MDP4545912.1"/>
    <property type="molecule type" value="Genomic_DNA"/>
</dbReference>
<evidence type="ECO:0000313" key="2">
    <source>
        <dbReference type="Proteomes" id="UP001228171"/>
    </source>
</evidence>
<evidence type="ECO:0000313" key="1">
    <source>
        <dbReference type="EMBL" id="MDP4545912.1"/>
    </source>
</evidence>
<comment type="caution">
    <text evidence="1">The sequence shown here is derived from an EMBL/GenBank/DDBJ whole genome shotgun (WGS) entry which is preliminary data.</text>
</comment>
<dbReference type="Proteomes" id="UP001228171">
    <property type="component" value="Unassembled WGS sequence"/>
</dbReference>
<keyword evidence="2" id="KW-1185">Reference proteome</keyword>
<sequence length="90" mass="10006">MSRIVVLNTTGLNVGQLSHLNINSNPDRGEMGIYANLINGQKLFLQNTESFDDAISLLKKFSQICNGTYCPPTPLPNRRPPMPMPMPPKH</sequence>
<evidence type="ECO:0008006" key="3">
    <source>
        <dbReference type="Google" id="ProtNLM"/>
    </source>
</evidence>
<dbReference type="RefSeq" id="WP_305936105.1">
    <property type="nucleotide sequence ID" value="NZ_JAVAJI010000028.1"/>
</dbReference>